<accession>A0A7Y8GH18</accession>
<name>A0A7Y8GH18_9PSED</name>
<comment type="caution">
    <text evidence="1">The sequence shown here is derived from an EMBL/GenBank/DDBJ whole genome shotgun (WGS) entry which is preliminary data.</text>
</comment>
<dbReference type="AlphaFoldDB" id="A0A7Y8GH18"/>
<dbReference type="EMBL" id="JACAQV010000021">
    <property type="protein sequence ID" value="NWF09971.1"/>
    <property type="molecule type" value="Genomic_DNA"/>
</dbReference>
<evidence type="ECO:0000313" key="2">
    <source>
        <dbReference type="Proteomes" id="UP000561369"/>
    </source>
</evidence>
<evidence type="ECO:0000313" key="1">
    <source>
        <dbReference type="EMBL" id="NWF09971.1"/>
    </source>
</evidence>
<sequence length="118" mass="13244">MSEVKRYYVNLDHGTRYFPVDGCDQAMNKAEDFDRVTAERDTALECGAALVDQLAELQQRLTAADERADHSARVSAIAVEDVLLLQKRIDVLEGLLRDVREHPSVLEFACVPNGWIAK</sequence>
<proteinExistence type="predicted"/>
<dbReference type="Proteomes" id="UP000561369">
    <property type="component" value="Unassembled WGS sequence"/>
</dbReference>
<reference evidence="1 2" key="1">
    <citation type="submission" date="2020-04" db="EMBL/GenBank/DDBJ databases">
        <title>Molecular characterization of pseudomonads from Agaricus bisporus reveal novel blotch 2 pathogens in Western Europe.</title>
        <authorList>
            <person name="Taparia T."/>
            <person name="Krijger M."/>
            <person name="Haynes E."/>
            <person name="Elpinstone J.G."/>
            <person name="Noble R."/>
            <person name="Van Der Wolf J."/>
        </authorList>
    </citation>
    <scope>NUCLEOTIDE SEQUENCE [LARGE SCALE GENOMIC DNA]</scope>
    <source>
        <strain evidence="1 2">IPO3765</strain>
    </source>
</reference>
<dbReference type="RefSeq" id="WP_177024611.1">
    <property type="nucleotide sequence ID" value="NZ_JACAQV010000021.1"/>
</dbReference>
<gene>
    <name evidence="1" type="ORF">HX810_20075</name>
</gene>
<organism evidence="1 2">
    <name type="scientific">Pseudomonas salomonii</name>
    <dbReference type="NCBI Taxonomy" id="191391"/>
    <lineage>
        <taxon>Bacteria</taxon>
        <taxon>Pseudomonadati</taxon>
        <taxon>Pseudomonadota</taxon>
        <taxon>Gammaproteobacteria</taxon>
        <taxon>Pseudomonadales</taxon>
        <taxon>Pseudomonadaceae</taxon>
        <taxon>Pseudomonas</taxon>
    </lineage>
</organism>
<protein>
    <submittedName>
        <fullName evidence="1">Uncharacterized protein</fullName>
    </submittedName>
</protein>